<evidence type="ECO:0000256" key="1">
    <source>
        <dbReference type="SAM" id="MobiDB-lite"/>
    </source>
</evidence>
<dbReference type="Proteomes" id="UP001589755">
    <property type="component" value="Unassembled WGS sequence"/>
</dbReference>
<organism evidence="2 3">
    <name type="scientific">Chelativorans intermedius</name>
    <dbReference type="NCBI Taxonomy" id="515947"/>
    <lineage>
        <taxon>Bacteria</taxon>
        <taxon>Pseudomonadati</taxon>
        <taxon>Pseudomonadota</taxon>
        <taxon>Alphaproteobacteria</taxon>
        <taxon>Hyphomicrobiales</taxon>
        <taxon>Phyllobacteriaceae</taxon>
        <taxon>Chelativorans</taxon>
    </lineage>
</organism>
<keyword evidence="3" id="KW-1185">Reference proteome</keyword>
<protein>
    <submittedName>
        <fullName evidence="2">Uncharacterized protein</fullName>
    </submittedName>
</protein>
<reference evidence="2 3" key="1">
    <citation type="submission" date="2024-09" db="EMBL/GenBank/DDBJ databases">
        <authorList>
            <person name="Sun Q."/>
            <person name="Mori K."/>
        </authorList>
    </citation>
    <scope>NUCLEOTIDE SEQUENCE [LARGE SCALE GENOMIC DNA]</scope>
    <source>
        <strain evidence="2 3">CCM 8543</strain>
    </source>
</reference>
<dbReference type="EMBL" id="JBHLXD010000012">
    <property type="protein sequence ID" value="MFC0208599.1"/>
    <property type="molecule type" value="Genomic_DNA"/>
</dbReference>
<proteinExistence type="predicted"/>
<dbReference type="RefSeq" id="WP_261521202.1">
    <property type="nucleotide sequence ID" value="NZ_JAODNW010000017.1"/>
</dbReference>
<accession>A0ABV6D7J5</accession>
<name>A0ABV6D7J5_9HYPH</name>
<gene>
    <name evidence="2" type="ORF">ACFFJ2_09325</name>
</gene>
<evidence type="ECO:0000313" key="3">
    <source>
        <dbReference type="Proteomes" id="UP001589755"/>
    </source>
</evidence>
<evidence type="ECO:0000313" key="2">
    <source>
        <dbReference type="EMBL" id="MFC0208599.1"/>
    </source>
</evidence>
<comment type="caution">
    <text evidence="2">The sequence shown here is derived from an EMBL/GenBank/DDBJ whole genome shotgun (WGS) entry which is preliminary data.</text>
</comment>
<sequence>MIEPKPTITAEALALCRDHPLAEDTGFLIQLSESLARLHPTAPLSERLAILNKTTAEHAERADADAVAKARAESAKAERERIAAILRSPEANGRMATAMALALDGDTPADAAIAALKAAPKSSALDAWSQQPAPAEPPAVAGPRTLDGEGLLTPDGSFVTVAAEPAPVKAAGSGAKALWRKAIAEVNQKAKAG</sequence>
<feature type="region of interest" description="Disordered" evidence="1">
    <location>
        <begin position="125"/>
        <end position="152"/>
    </location>
</feature>